<feature type="transmembrane region" description="Helical" evidence="2">
    <location>
        <begin position="35"/>
        <end position="55"/>
    </location>
</feature>
<protein>
    <recommendedName>
        <fullName evidence="5">Monooxygenase</fullName>
    </recommendedName>
</protein>
<gene>
    <name evidence="3" type="ORF">B0T24DRAFT_652761</name>
</gene>
<sequence>MERTPFQGVFPPQSDPPPSVLEQRRTKQSFIKDGFKLRTLLVIGALCQLALVAVLPLRIAMLPALILAFHAAFETLLQCLTRGGSNPLMSGVVVGRTTAQFPSIYTGNFSHTPSEQRVVVFHLGVAFNHPLSVACPGGREVGALFAAVEEELTQRAGEYGVLGMSQWVETARDTHNAMLVVVYFRSLDGLQRFARGDAHRAGWAFLDAFRAAGNHHIATFHETFEAEPGHWETLYTDSKPSMLGNAQFKALGAGEGKKGAGNWVWVRGLVSASDARLRSMMDRMGRTRTRPGM</sequence>
<keyword evidence="2" id="KW-1133">Transmembrane helix</keyword>
<feature type="region of interest" description="Disordered" evidence="1">
    <location>
        <begin position="1"/>
        <end position="21"/>
    </location>
</feature>
<reference evidence="3" key="1">
    <citation type="journal article" date="2023" name="Mol. Phylogenet. Evol.">
        <title>Genome-scale phylogeny and comparative genomics of the fungal order Sordariales.</title>
        <authorList>
            <person name="Hensen N."/>
            <person name="Bonometti L."/>
            <person name="Westerberg I."/>
            <person name="Brannstrom I.O."/>
            <person name="Guillou S."/>
            <person name="Cros-Aarteil S."/>
            <person name="Calhoun S."/>
            <person name="Haridas S."/>
            <person name="Kuo A."/>
            <person name="Mondo S."/>
            <person name="Pangilinan J."/>
            <person name="Riley R."/>
            <person name="LaButti K."/>
            <person name="Andreopoulos B."/>
            <person name="Lipzen A."/>
            <person name="Chen C."/>
            <person name="Yan M."/>
            <person name="Daum C."/>
            <person name="Ng V."/>
            <person name="Clum A."/>
            <person name="Steindorff A."/>
            <person name="Ohm R.A."/>
            <person name="Martin F."/>
            <person name="Silar P."/>
            <person name="Natvig D.O."/>
            <person name="Lalanne C."/>
            <person name="Gautier V."/>
            <person name="Ament-Velasquez S.L."/>
            <person name="Kruys A."/>
            <person name="Hutchinson M.I."/>
            <person name="Powell A.J."/>
            <person name="Barry K."/>
            <person name="Miller A.N."/>
            <person name="Grigoriev I.V."/>
            <person name="Debuchy R."/>
            <person name="Gladieux P."/>
            <person name="Hiltunen Thoren M."/>
            <person name="Johannesson H."/>
        </authorList>
    </citation>
    <scope>NUCLEOTIDE SEQUENCE</scope>
    <source>
        <strain evidence="3">CBS 958.72</strain>
    </source>
</reference>
<proteinExistence type="predicted"/>
<comment type="caution">
    <text evidence="3">The sequence shown here is derived from an EMBL/GenBank/DDBJ whole genome shotgun (WGS) entry which is preliminary data.</text>
</comment>
<keyword evidence="2" id="KW-0812">Transmembrane</keyword>
<dbReference type="Pfam" id="PF13826">
    <property type="entry name" value="Monooxy_af470-like"/>
    <property type="match status" value="1"/>
</dbReference>
<reference evidence="3" key="2">
    <citation type="submission" date="2023-06" db="EMBL/GenBank/DDBJ databases">
        <authorList>
            <consortium name="Lawrence Berkeley National Laboratory"/>
            <person name="Haridas S."/>
            <person name="Hensen N."/>
            <person name="Bonometti L."/>
            <person name="Westerberg I."/>
            <person name="Brannstrom I.O."/>
            <person name="Guillou S."/>
            <person name="Cros-Aarteil S."/>
            <person name="Calhoun S."/>
            <person name="Kuo A."/>
            <person name="Mondo S."/>
            <person name="Pangilinan J."/>
            <person name="Riley R."/>
            <person name="Labutti K."/>
            <person name="Andreopoulos B."/>
            <person name="Lipzen A."/>
            <person name="Chen C."/>
            <person name="Yanf M."/>
            <person name="Daum C."/>
            <person name="Ng V."/>
            <person name="Clum A."/>
            <person name="Steindorff A."/>
            <person name="Ohm R."/>
            <person name="Martin F."/>
            <person name="Silar P."/>
            <person name="Natvig D."/>
            <person name="Lalanne C."/>
            <person name="Gautier V."/>
            <person name="Ament-Velasquez S.L."/>
            <person name="Kruys A."/>
            <person name="Hutchinson M.I."/>
            <person name="Powell A.J."/>
            <person name="Barry K."/>
            <person name="Miller A.N."/>
            <person name="Grigoriev I.V."/>
            <person name="Debuchy R."/>
            <person name="Gladieux P."/>
            <person name="Thoren M.H."/>
            <person name="Johannesson H."/>
        </authorList>
    </citation>
    <scope>NUCLEOTIDE SEQUENCE</scope>
    <source>
        <strain evidence="3">CBS 958.72</strain>
    </source>
</reference>
<dbReference type="Proteomes" id="UP001287356">
    <property type="component" value="Unassembled WGS sequence"/>
</dbReference>
<dbReference type="InterPro" id="IPR025444">
    <property type="entry name" value="Monooxy_af470"/>
</dbReference>
<evidence type="ECO:0000256" key="1">
    <source>
        <dbReference type="SAM" id="MobiDB-lite"/>
    </source>
</evidence>
<organism evidence="3 4">
    <name type="scientific">Lasiosphaeria ovina</name>
    <dbReference type="NCBI Taxonomy" id="92902"/>
    <lineage>
        <taxon>Eukaryota</taxon>
        <taxon>Fungi</taxon>
        <taxon>Dikarya</taxon>
        <taxon>Ascomycota</taxon>
        <taxon>Pezizomycotina</taxon>
        <taxon>Sordariomycetes</taxon>
        <taxon>Sordariomycetidae</taxon>
        <taxon>Sordariales</taxon>
        <taxon>Lasiosphaeriaceae</taxon>
        <taxon>Lasiosphaeria</taxon>
    </lineage>
</organism>
<keyword evidence="4" id="KW-1185">Reference proteome</keyword>
<evidence type="ECO:0000313" key="3">
    <source>
        <dbReference type="EMBL" id="KAK3361505.1"/>
    </source>
</evidence>
<dbReference type="AlphaFoldDB" id="A0AAE0JU42"/>
<dbReference type="EMBL" id="JAULSN010000011">
    <property type="protein sequence ID" value="KAK3361505.1"/>
    <property type="molecule type" value="Genomic_DNA"/>
</dbReference>
<accession>A0AAE0JU42</accession>
<evidence type="ECO:0000313" key="4">
    <source>
        <dbReference type="Proteomes" id="UP001287356"/>
    </source>
</evidence>
<evidence type="ECO:0008006" key="5">
    <source>
        <dbReference type="Google" id="ProtNLM"/>
    </source>
</evidence>
<evidence type="ECO:0000256" key="2">
    <source>
        <dbReference type="SAM" id="Phobius"/>
    </source>
</evidence>
<name>A0AAE0JU42_9PEZI</name>
<keyword evidence="2" id="KW-0472">Membrane</keyword>